<dbReference type="PROSITE" id="PS00830">
    <property type="entry name" value="GREAB_2"/>
    <property type="match status" value="1"/>
</dbReference>
<comment type="similarity">
    <text evidence="1 9 10">Belongs to the GreA/GreB family.</text>
</comment>
<reference evidence="14" key="1">
    <citation type="submission" date="2017-02" db="EMBL/GenBank/DDBJ databases">
        <authorList>
            <person name="Varghese N."/>
            <person name="Submissions S."/>
        </authorList>
    </citation>
    <scope>NUCLEOTIDE SEQUENCE [LARGE SCALE GENOMIC DNA]</scope>
    <source>
        <strain evidence="14">ATCC 51222</strain>
    </source>
</reference>
<keyword evidence="5 9" id="KW-0238">DNA-binding</keyword>
<dbReference type="Pfam" id="PF01272">
    <property type="entry name" value="GreA_GreB"/>
    <property type="match status" value="1"/>
</dbReference>
<dbReference type="InterPro" id="IPR036953">
    <property type="entry name" value="GreA/GreB_C_sf"/>
</dbReference>
<dbReference type="InterPro" id="IPR001437">
    <property type="entry name" value="Tscrpt_elong_fac_GreA/B_C"/>
</dbReference>
<keyword evidence="3 9" id="KW-0805">Transcription regulation</keyword>
<dbReference type="OrthoDB" id="9808774at2"/>
<dbReference type="Proteomes" id="UP000190657">
    <property type="component" value="Unassembled WGS sequence"/>
</dbReference>
<dbReference type="PROSITE" id="PS00829">
    <property type="entry name" value="GREAB_1"/>
    <property type="match status" value="1"/>
</dbReference>
<dbReference type="NCBIfam" id="NF001263">
    <property type="entry name" value="PRK00226.1-4"/>
    <property type="match status" value="1"/>
</dbReference>
<name>A0A1T4L429_9FIRM</name>
<dbReference type="RefSeq" id="WP_078768237.1">
    <property type="nucleotide sequence ID" value="NZ_FUWW01000006.1"/>
</dbReference>
<dbReference type="PIRSF" id="PIRSF006092">
    <property type="entry name" value="GreA_GreB"/>
    <property type="match status" value="1"/>
</dbReference>
<dbReference type="PANTHER" id="PTHR30437:SF4">
    <property type="entry name" value="TRANSCRIPTION ELONGATION FACTOR GREA"/>
    <property type="match status" value="1"/>
</dbReference>
<dbReference type="GO" id="GO:0070063">
    <property type="term" value="F:RNA polymerase binding"/>
    <property type="evidence" value="ECO:0007669"/>
    <property type="project" value="InterPro"/>
</dbReference>
<feature type="domain" description="Transcription elongation factor GreA/GreB C-terminal" evidence="11">
    <location>
        <begin position="82"/>
        <end position="154"/>
    </location>
</feature>
<organism evidence="13 14">
    <name type="scientific">Eubacterium coprostanoligenes</name>
    <dbReference type="NCBI Taxonomy" id="290054"/>
    <lineage>
        <taxon>Bacteria</taxon>
        <taxon>Bacillati</taxon>
        <taxon>Bacillota</taxon>
        <taxon>Clostridia</taxon>
        <taxon>Eubacteriales</taxon>
        <taxon>Eubacteriaceae</taxon>
        <taxon>Eubacterium</taxon>
    </lineage>
</organism>
<dbReference type="InterPro" id="IPR018151">
    <property type="entry name" value="TF_GreA/GreB_CS"/>
</dbReference>
<dbReference type="Gene3D" id="1.10.287.180">
    <property type="entry name" value="Transcription elongation factor, GreA/GreB, N-terminal domain"/>
    <property type="match status" value="1"/>
</dbReference>
<evidence type="ECO:0000256" key="10">
    <source>
        <dbReference type="RuleBase" id="RU000556"/>
    </source>
</evidence>
<evidence type="ECO:0000256" key="3">
    <source>
        <dbReference type="ARBA" id="ARBA00023015"/>
    </source>
</evidence>
<evidence type="ECO:0000256" key="5">
    <source>
        <dbReference type="ARBA" id="ARBA00023125"/>
    </source>
</evidence>
<keyword evidence="14" id="KW-1185">Reference proteome</keyword>
<dbReference type="Pfam" id="PF03449">
    <property type="entry name" value="GreA_GreB_N"/>
    <property type="match status" value="1"/>
</dbReference>
<dbReference type="Gene3D" id="3.10.50.30">
    <property type="entry name" value="Transcription elongation factor, GreA/GreB, C-terminal domain"/>
    <property type="match status" value="1"/>
</dbReference>
<dbReference type="InterPro" id="IPR006359">
    <property type="entry name" value="Tscrpt_elong_fac_GreA"/>
</dbReference>
<keyword evidence="6 9" id="KW-0804">Transcription</keyword>
<evidence type="ECO:0000256" key="6">
    <source>
        <dbReference type="ARBA" id="ARBA00023163"/>
    </source>
</evidence>
<feature type="domain" description="Transcription elongation factor GreA/GreB N-terminal" evidence="12">
    <location>
        <begin position="7"/>
        <end position="76"/>
    </location>
</feature>
<evidence type="ECO:0000313" key="14">
    <source>
        <dbReference type="Proteomes" id="UP000190657"/>
    </source>
</evidence>
<evidence type="ECO:0000259" key="12">
    <source>
        <dbReference type="Pfam" id="PF03449"/>
    </source>
</evidence>
<dbReference type="PANTHER" id="PTHR30437">
    <property type="entry name" value="TRANSCRIPTION ELONGATION FACTOR GREA"/>
    <property type="match status" value="1"/>
</dbReference>
<evidence type="ECO:0000256" key="9">
    <source>
        <dbReference type="HAMAP-Rule" id="MF_00105"/>
    </source>
</evidence>
<gene>
    <name evidence="9" type="primary">greA</name>
    <name evidence="13" type="ORF">SAMN02745114_00751</name>
</gene>
<dbReference type="FunFam" id="1.10.287.180:FF:000001">
    <property type="entry name" value="Transcription elongation factor GreA"/>
    <property type="match status" value="1"/>
</dbReference>
<dbReference type="InterPro" id="IPR036805">
    <property type="entry name" value="Tscrpt_elong_fac_GreA/B_N_sf"/>
</dbReference>
<dbReference type="STRING" id="290054.SAMN02745114_00751"/>
<dbReference type="InterPro" id="IPR028624">
    <property type="entry name" value="Tscrpt_elong_fac_GreA/B"/>
</dbReference>
<evidence type="ECO:0000256" key="8">
    <source>
        <dbReference type="ARBA" id="ARBA00030776"/>
    </source>
</evidence>
<dbReference type="NCBIfam" id="TIGR01462">
    <property type="entry name" value="greA"/>
    <property type="match status" value="1"/>
</dbReference>
<protein>
    <recommendedName>
        <fullName evidence="2 9">Transcription elongation factor GreA</fullName>
    </recommendedName>
    <alternativeName>
        <fullName evidence="8 9">Transcript cleavage factor GreA</fullName>
    </alternativeName>
</protein>
<proteinExistence type="inferred from homology"/>
<accession>A0A1T4L429</accession>
<dbReference type="GO" id="GO:0003677">
    <property type="term" value="F:DNA binding"/>
    <property type="evidence" value="ECO:0007669"/>
    <property type="project" value="UniProtKB-UniRule"/>
</dbReference>
<evidence type="ECO:0000259" key="11">
    <source>
        <dbReference type="Pfam" id="PF01272"/>
    </source>
</evidence>
<sequence length="155" mass="16706">MAAKTFTMTAAGKAELEAELEQLKTEGRVDIAEKLKVARSYGDLSENSEYDEAKSEQAKIEARIQELEYQLENAVIVDSATGDKVSMGSKVTVLRKTDNQEFVYEIVGFSQSNPTAGKISDESPVGKALLGAGVGETVVVEAPIGNLEFEIKSID</sequence>
<comment type="function">
    <text evidence="7 9 10">Necessary for efficient RNA polymerase transcription elongation past template-encoded arresting sites. The arresting sites in DNA have the property of trapping a certain fraction of elongating RNA polymerases that pass through, resulting in locked ternary complexes. Cleavage of the nascent transcript by cleavage factors such as GreA or GreB allows the resumption of elongation from the new 3'terminus. GreA releases sequences of 2 to 3 nucleotides.</text>
</comment>
<keyword evidence="4 9" id="KW-0175">Coiled coil</keyword>
<keyword evidence="13" id="KW-0251">Elongation factor</keyword>
<dbReference type="InterPro" id="IPR023459">
    <property type="entry name" value="Tscrpt_elong_fac_GreA/B_fam"/>
</dbReference>
<dbReference type="HAMAP" id="MF_00105">
    <property type="entry name" value="GreA_GreB"/>
    <property type="match status" value="1"/>
</dbReference>
<evidence type="ECO:0000256" key="2">
    <source>
        <dbReference type="ARBA" id="ARBA00013729"/>
    </source>
</evidence>
<dbReference type="InterPro" id="IPR022691">
    <property type="entry name" value="Tscrpt_elong_fac_GreA/B_N"/>
</dbReference>
<feature type="coiled-coil region" evidence="9">
    <location>
        <begin position="13"/>
        <end position="70"/>
    </location>
</feature>
<evidence type="ECO:0000256" key="4">
    <source>
        <dbReference type="ARBA" id="ARBA00023054"/>
    </source>
</evidence>
<dbReference type="GO" id="GO:0006354">
    <property type="term" value="P:DNA-templated transcription elongation"/>
    <property type="evidence" value="ECO:0007669"/>
    <property type="project" value="TreeGrafter"/>
</dbReference>
<dbReference type="AlphaFoldDB" id="A0A1T4L429"/>
<dbReference type="SUPFAM" id="SSF46557">
    <property type="entry name" value="GreA transcript cleavage protein, N-terminal domain"/>
    <property type="match status" value="1"/>
</dbReference>
<keyword evidence="13" id="KW-0648">Protein biosynthesis</keyword>
<evidence type="ECO:0000256" key="7">
    <source>
        <dbReference type="ARBA" id="ARBA00024916"/>
    </source>
</evidence>
<evidence type="ECO:0000313" key="13">
    <source>
        <dbReference type="EMBL" id="SJZ49475.1"/>
    </source>
</evidence>
<dbReference type="EMBL" id="FUWW01000006">
    <property type="protein sequence ID" value="SJZ49475.1"/>
    <property type="molecule type" value="Genomic_DNA"/>
</dbReference>
<dbReference type="GO" id="GO:0003746">
    <property type="term" value="F:translation elongation factor activity"/>
    <property type="evidence" value="ECO:0007669"/>
    <property type="project" value="UniProtKB-KW"/>
</dbReference>
<evidence type="ECO:0000256" key="1">
    <source>
        <dbReference type="ARBA" id="ARBA00008213"/>
    </source>
</evidence>
<dbReference type="GO" id="GO:0032784">
    <property type="term" value="P:regulation of DNA-templated transcription elongation"/>
    <property type="evidence" value="ECO:0007669"/>
    <property type="project" value="UniProtKB-UniRule"/>
</dbReference>
<dbReference type="SUPFAM" id="SSF54534">
    <property type="entry name" value="FKBP-like"/>
    <property type="match status" value="1"/>
</dbReference>